<dbReference type="SUPFAM" id="SSF69754">
    <property type="entry name" value="Ribosome binding protein Y (YfiA homologue)"/>
    <property type="match status" value="1"/>
</dbReference>
<comment type="caution">
    <text evidence="2">The sequence shown here is derived from an EMBL/GenBank/DDBJ whole genome shotgun (WGS) entry which is preliminary data.</text>
</comment>
<proteinExistence type="predicted"/>
<dbReference type="CDD" id="cd00552">
    <property type="entry name" value="RaiA"/>
    <property type="match status" value="1"/>
</dbReference>
<dbReference type="Gene3D" id="3.30.160.100">
    <property type="entry name" value="Ribosome hibernation promotion factor-like"/>
    <property type="match status" value="1"/>
</dbReference>
<dbReference type="AlphaFoldDB" id="Q7R6X5"/>
<dbReference type="PaxDb" id="73239-Q7R6X5"/>
<dbReference type="Proteomes" id="UP000008553">
    <property type="component" value="Unassembled WGS sequence"/>
</dbReference>
<feature type="compositionally biased region" description="Basic and acidic residues" evidence="1">
    <location>
        <begin position="111"/>
        <end position="122"/>
    </location>
</feature>
<name>Q7R6X5_PLAYO</name>
<keyword evidence="3" id="KW-1185">Reference proteome</keyword>
<gene>
    <name evidence="2" type="ORF">PY07815</name>
</gene>
<dbReference type="InterPro" id="IPR036567">
    <property type="entry name" value="RHF-like"/>
</dbReference>
<evidence type="ECO:0000256" key="1">
    <source>
        <dbReference type="SAM" id="MobiDB-lite"/>
    </source>
</evidence>
<dbReference type="Pfam" id="PF02482">
    <property type="entry name" value="Ribosomal_S30AE"/>
    <property type="match status" value="1"/>
</dbReference>
<sequence>MSEGKAMRLSPQITFRNMSPSEAMERNILERIEKLDSFYDGIMSCRVMIEASHKHHHQGNVYHVRIDLTVPGHELAVSRDPGRDHAHEDAYVAIRDAFDAARRQLEDLERRQRSQVKTHEVQAHGPDFPADSGGRLRHHRDAGRPGNLFSPAQRVRFAEEMGEEGPQASSVRVEGKHHLIG</sequence>
<reference evidence="2 3" key="1">
    <citation type="journal article" date="2002" name="Nature">
        <title>Genome sequence and comparative analysis of the model rodent malaria parasite Plasmodium yoelii yoelii.</title>
        <authorList>
            <person name="Carlton J.M."/>
            <person name="Angiuoli S.V."/>
            <person name="Suh B.B."/>
            <person name="Kooij T.W."/>
            <person name="Pertea M."/>
            <person name="Silva J.C."/>
            <person name="Ermolaeva M.D."/>
            <person name="Allen J.E."/>
            <person name="Selengut J.D."/>
            <person name="Koo H.L."/>
            <person name="Peterson J.D."/>
            <person name="Pop M."/>
            <person name="Kosack D.S."/>
            <person name="Shumway M.F."/>
            <person name="Bidwell S.L."/>
            <person name="Shallom S.J."/>
            <person name="van Aken S.E."/>
            <person name="Riedmuller S.B."/>
            <person name="Feldblyum T.V."/>
            <person name="Cho J.K."/>
            <person name="Quackenbush J."/>
            <person name="Sedegah M."/>
            <person name="Shoaibi A."/>
            <person name="Cummings L.M."/>
            <person name="Florens L."/>
            <person name="Yates J.R."/>
            <person name="Raine J.D."/>
            <person name="Sinden R.E."/>
            <person name="Harris M.A."/>
            <person name="Cunningham D.A."/>
            <person name="Preiser P.R."/>
            <person name="Bergman L.W."/>
            <person name="Vaidya A.B."/>
            <person name="van Lin L.H."/>
            <person name="Janse C.J."/>
            <person name="Waters A.P."/>
            <person name="Smith H.O."/>
            <person name="White O.R."/>
            <person name="Salzberg S.L."/>
            <person name="Venter J.C."/>
            <person name="Fraser C.M."/>
            <person name="Hoffman S.L."/>
            <person name="Gardner M.J."/>
            <person name="Carucci D.J."/>
        </authorList>
    </citation>
    <scope>NUCLEOTIDE SEQUENCE [LARGE SCALE GENOMIC DNA]</scope>
    <source>
        <strain evidence="2 3">17XNL</strain>
    </source>
</reference>
<organism evidence="2 3">
    <name type="scientific">Plasmodium yoelii yoelii</name>
    <dbReference type="NCBI Taxonomy" id="73239"/>
    <lineage>
        <taxon>Eukaryota</taxon>
        <taxon>Sar</taxon>
        <taxon>Alveolata</taxon>
        <taxon>Apicomplexa</taxon>
        <taxon>Aconoidasida</taxon>
        <taxon>Haemosporida</taxon>
        <taxon>Plasmodiidae</taxon>
        <taxon>Plasmodium</taxon>
        <taxon>Plasmodium (Vinckeia)</taxon>
    </lineage>
</organism>
<dbReference type="InParanoid" id="Q7R6X5"/>
<accession>Q7R6X5</accession>
<evidence type="ECO:0000313" key="3">
    <source>
        <dbReference type="Proteomes" id="UP000008553"/>
    </source>
</evidence>
<feature type="region of interest" description="Disordered" evidence="1">
    <location>
        <begin position="111"/>
        <end position="181"/>
    </location>
</feature>
<protein>
    <submittedName>
        <fullName evidence="2">Uncharacterized protein</fullName>
    </submittedName>
</protein>
<evidence type="ECO:0000313" key="2">
    <source>
        <dbReference type="EMBL" id="EAA20348.1"/>
    </source>
</evidence>
<dbReference type="EMBL" id="AABL01002935">
    <property type="protein sequence ID" value="EAA20348.1"/>
    <property type="molecule type" value="Genomic_DNA"/>
</dbReference>
<dbReference type="InterPro" id="IPR003489">
    <property type="entry name" value="RHF/RaiA"/>
</dbReference>